<reference evidence="1 2" key="1">
    <citation type="journal article" date="2015" name="Genome Announc.">
        <title>Draft Genome Sequence and Gene Annotation of the Entomopathogenic Fungus Verticillium hemipterigenum.</title>
        <authorList>
            <person name="Horn F."/>
            <person name="Habel A."/>
            <person name="Scharf D.H."/>
            <person name="Dworschak J."/>
            <person name="Brakhage A.A."/>
            <person name="Guthke R."/>
            <person name="Hertweck C."/>
            <person name="Linde J."/>
        </authorList>
    </citation>
    <scope>NUCLEOTIDE SEQUENCE [LARGE SCALE GENOMIC DNA]</scope>
</reference>
<gene>
    <name evidence="1" type="ORF">VHEMI05156</name>
</gene>
<organism evidence="1 2">
    <name type="scientific">[Torrubiella] hemipterigena</name>
    <dbReference type="NCBI Taxonomy" id="1531966"/>
    <lineage>
        <taxon>Eukaryota</taxon>
        <taxon>Fungi</taxon>
        <taxon>Dikarya</taxon>
        <taxon>Ascomycota</taxon>
        <taxon>Pezizomycotina</taxon>
        <taxon>Sordariomycetes</taxon>
        <taxon>Hypocreomycetidae</taxon>
        <taxon>Hypocreales</taxon>
        <taxon>Clavicipitaceae</taxon>
        <taxon>Clavicipitaceae incertae sedis</taxon>
        <taxon>'Torrubiella' clade</taxon>
    </lineage>
</organism>
<dbReference type="AlphaFoldDB" id="A0A0A1SX82"/>
<dbReference type="Proteomes" id="UP000039046">
    <property type="component" value="Unassembled WGS sequence"/>
</dbReference>
<evidence type="ECO:0000313" key="2">
    <source>
        <dbReference type="Proteomes" id="UP000039046"/>
    </source>
</evidence>
<protein>
    <submittedName>
        <fullName evidence="1">Uncharacterized protein</fullName>
    </submittedName>
</protein>
<evidence type="ECO:0000313" key="1">
    <source>
        <dbReference type="EMBL" id="CEJ89306.1"/>
    </source>
</evidence>
<sequence>MPTLDLQPSVANIANRVLAGARIPPSPETYALIHLDLLLTVKGGRVWYIQSSPLLRGAVYLPIPLRAATLADLFVSCGRLLVLSTSLFHPPTSLFDMCGIVCSGEDSESVRREGVVEVSEGCFFSALPILATSSKQAKCISKHSTVLL</sequence>
<proteinExistence type="predicted"/>
<accession>A0A0A1SX82</accession>
<dbReference type="EMBL" id="CDHN01000002">
    <property type="protein sequence ID" value="CEJ89306.1"/>
    <property type="molecule type" value="Genomic_DNA"/>
</dbReference>
<dbReference type="HOGENOM" id="CLU_1760066_0_0_1"/>
<name>A0A0A1SX82_9HYPO</name>
<keyword evidence="2" id="KW-1185">Reference proteome</keyword>